<dbReference type="Proteomes" id="UP000694580">
    <property type="component" value="Chromosome 2"/>
</dbReference>
<protein>
    <recommendedName>
        <fullName evidence="6">Essential protein Yae1 N-terminal domain-containing protein</fullName>
    </recommendedName>
</protein>
<evidence type="ECO:0000256" key="2">
    <source>
        <dbReference type="ARBA" id="ARBA00004496"/>
    </source>
</evidence>
<dbReference type="InterPro" id="IPR038881">
    <property type="entry name" value="Yae1-like"/>
</dbReference>
<name>A0AAY4BQ02_9TELE</name>
<organism evidence="7 8">
    <name type="scientific">Denticeps clupeoides</name>
    <name type="common">denticle herring</name>
    <dbReference type="NCBI Taxonomy" id="299321"/>
    <lineage>
        <taxon>Eukaryota</taxon>
        <taxon>Metazoa</taxon>
        <taxon>Chordata</taxon>
        <taxon>Craniata</taxon>
        <taxon>Vertebrata</taxon>
        <taxon>Euteleostomi</taxon>
        <taxon>Actinopterygii</taxon>
        <taxon>Neopterygii</taxon>
        <taxon>Teleostei</taxon>
        <taxon>Clupei</taxon>
        <taxon>Clupeiformes</taxon>
        <taxon>Denticipitoidei</taxon>
        <taxon>Denticipitidae</taxon>
        <taxon>Denticeps</taxon>
    </lineage>
</organism>
<feature type="signal peptide" evidence="5">
    <location>
        <begin position="1"/>
        <end position="19"/>
    </location>
</feature>
<evidence type="ECO:0000259" key="6">
    <source>
        <dbReference type="Pfam" id="PF09811"/>
    </source>
</evidence>
<accession>A0AAY4BQ02</accession>
<keyword evidence="3" id="KW-0963">Cytoplasm</keyword>
<evidence type="ECO:0000256" key="3">
    <source>
        <dbReference type="ARBA" id="ARBA00022490"/>
    </source>
</evidence>
<evidence type="ECO:0000313" key="8">
    <source>
        <dbReference type="Proteomes" id="UP000694580"/>
    </source>
</evidence>
<evidence type="ECO:0000256" key="4">
    <source>
        <dbReference type="ARBA" id="ARBA00023242"/>
    </source>
</evidence>
<dbReference type="GO" id="GO:0005634">
    <property type="term" value="C:nucleus"/>
    <property type="evidence" value="ECO:0007669"/>
    <property type="project" value="UniProtKB-SubCell"/>
</dbReference>
<dbReference type="Pfam" id="PF09811">
    <property type="entry name" value="Yae1_N"/>
    <property type="match status" value="1"/>
</dbReference>
<evidence type="ECO:0000313" key="7">
    <source>
        <dbReference type="Ensembl" id="ENSDCDP00010022968.1"/>
    </source>
</evidence>
<comment type="subcellular location">
    <subcellularLocation>
        <location evidence="2">Cytoplasm</location>
    </subcellularLocation>
    <subcellularLocation>
        <location evidence="1">Nucleus</location>
    </subcellularLocation>
</comment>
<dbReference type="PANTHER" id="PTHR18829">
    <property type="entry name" value="PROTEIN YAE1 HOMOLOG"/>
    <property type="match status" value="1"/>
</dbReference>
<proteinExistence type="predicted"/>
<keyword evidence="4" id="KW-0539">Nucleus</keyword>
<keyword evidence="5" id="KW-0732">Signal</keyword>
<dbReference type="Ensembl" id="ENSDCDT00010027491.1">
    <property type="protein sequence ID" value="ENSDCDP00010022968.1"/>
    <property type="gene ID" value="ENSDCDG00010013626.1"/>
</dbReference>
<gene>
    <name evidence="7" type="primary">otulina</name>
</gene>
<dbReference type="InterPro" id="IPR019191">
    <property type="entry name" value="Essential_protein_Yae1_N"/>
</dbReference>
<feature type="domain" description="Essential protein Yae1 N-terminal" evidence="6">
    <location>
        <begin position="50"/>
        <end position="88"/>
    </location>
</feature>
<reference evidence="7" key="2">
    <citation type="submission" date="2025-08" db="UniProtKB">
        <authorList>
            <consortium name="Ensembl"/>
        </authorList>
    </citation>
    <scope>IDENTIFICATION</scope>
</reference>
<reference evidence="7 8" key="1">
    <citation type="submission" date="2020-06" db="EMBL/GenBank/DDBJ databases">
        <authorList>
            <consortium name="Wellcome Sanger Institute Data Sharing"/>
        </authorList>
    </citation>
    <scope>NUCLEOTIDE SEQUENCE [LARGE SCALE GENOMIC DNA]</scope>
</reference>
<keyword evidence="8" id="KW-1185">Reference proteome</keyword>
<dbReference type="GO" id="GO:0005737">
    <property type="term" value="C:cytoplasm"/>
    <property type="evidence" value="ECO:0007669"/>
    <property type="project" value="UniProtKB-SubCell"/>
</dbReference>
<dbReference type="GeneTree" id="ENSGT00390000011176"/>
<evidence type="ECO:0000256" key="1">
    <source>
        <dbReference type="ARBA" id="ARBA00004123"/>
    </source>
</evidence>
<dbReference type="AlphaFoldDB" id="A0AAY4BQ02"/>
<reference evidence="7" key="3">
    <citation type="submission" date="2025-09" db="UniProtKB">
        <authorList>
            <consortium name="Ensembl"/>
        </authorList>
    </citation>
    <scope>IDENTIFICATION</scope>
</reference>
<sequence>MVAIECLCVLIMSWVKALGSSEDVFDENADDISLQSKEWKYNMEKRAKDGFRDGINAGKEASLQAGFNQGYRAGALRMKAVGQLKGTASALQIWCQLQDPGSPAAASVSSLLQCVVQHEERIEAAMKRAQERPIPSVGDVSEDLANLGVGLTPEQGCGRTDCCKEDTDCSSSHSSCSTLLHSHPAGQSLEELLRWCMSIVVELGLPEGLLHHLQQIRKEFFRLCVRTFMKI</sequence>
<dbReference type="PANTHER" id="PTHR18829:SF0">
    <property type="entry name" value="PROTEIN YAE1 HOMOLOG"/>
    <property type="match status" value="1"/>
</dbReference>
<feature type="chain" id="PRO_5046213928" description="Essential protein Yae1 N-terminal domain-containing protein" evidence="5">
    <location>
        <begin position="20"/>
        <end position="231"/>
    </location>
</feature>
<evidence type="ECO:0000256" key="5">
    <source>
        <dbReference type="SAM" id="SignalP"/>
    </source>
</evidence>